<evidence type="ECO:0000313" key="1">
    <source>
        <dbReference type="EMBL" id="VFK43836.1"/>
    </source>
</evidence>
<sequence>MIHGEQLGVSDGRLRLIVGMSMTFRLGPWFRGNQNLPVK</sequence>
<reference evidence="1" key="1">
    <citation type="submission" date="2019-02" db="EMBL/GenBank/DDBJ databases">
        <authorList>
            <person name="Gruber-Vodicka R. H."/>
            <person name="Seah K. B. B."/>
        </authorList>
    </citation>
    <scope>NUCLEOTIDE SEQUENCE</scope>
    <source>
        <strain evidence="2">BECK_S1320</strain>
        <strain evidence="1">BECK_S1321</strain>
    </source>
</reference>
<dbReference type="EMBL" id="CAADFR010000158">
    <property type="protein sequence ID" value="VFK43836.1"/>
    <property type="molecule type" value="Genomic_DNA"/>
</dbReference>
<name>A0A450YQQ7_9GAMM</name>
<organism evidence="1">
    <name type="scientific">Candidatus Kentrum sp. SD</name>
    <dbReference type="NCBI Taxonomy" id="2126332"/>
    <lineage>
        <taxon>Bacteria</taxon>
        <taxon>Pseudomonadati</taxon>
        <taxon>Pseudomonadota</taxon>
        <taxon>Gammaproteobacteria</taxon>
        <taxon>Candidatus Kentrum</taxon>
    </lineage>
</organism>
<protein>
    <submittedName>
        <fullName evidence="1">Uncharacterized protein</fullName>
    </submittedName>
</protein>
<proteinExistence type="predicted"/>
<gene>
    <name evidence="2" type="ORF">BECKSD772E_GA0070983_11615</name>
    <name evidence="1" type="ORF">BECKSD772F_GA0070984_11585</name>
</gene>
<evidence type="ECO:0000313" key="2">
    <source>
        <dbReference type="EMBL" id="VFK49164.1"/>
    </source>
</evidence>
<dbReference type="EMBL" id="CAADFU010000161">
    <property type="protein sequence ID" value="VFK49164.1"/>
    <property type="molecule type" value="Genomic_DNA"/>
</dbReference>
<accession>A0A450YQQ7</accession>
<dbReference type="AlphaFoldDB" id="A0A450YQQ7"/>